<proteinExistence type="predicted"/>
<evidence type="ECO:0000313" key="3">
    <source>
        <dbReference type="Proteomes" id="UP001233271"/>
    </source>
</evidence>
<sequence length="1910" mass="201735">MLAQSPHPKYAPHPGELSGETWPMSMADMTEELLRTRNHSSRHHSLIHSSAYDNRAEAAAGAAALVGSTRVGASPYAAAAAPAPAPMVQSLERGPPAPAMASPPLGVVNHMQASRQFPPVQRTSQLPPPIRLPASPFLADDYVLPRVVLTPPPDDADAPVTLYPRTSPSPDDYPHRGMSMPVHVMNTSAPSPPRSASLPTIPNDAAPQIAQQQRVSVGPTAQAQAGGVPVVGFQKPTPPFGRKHRSSVAAVVMPKKPEQVINDLERKSGAHFDAEWNELVEELPSPATGQANGRGNVPAVDKPKMGSSLPFPTRPAPPPPSQAFPQDPRIQPSQQQQRSAPGARGVPEPMRPETPQALKSLKFQKGKMAKEPVTPTEPTFKPKAQRRRSLSLSAMFSKKKKPNFDDLPPMPQTPKTPKTPKTPTRPEIPQLPETPKSTTSEKRKTLLKRASIKELFSSSKSAELKALRKSQSKPELHAGNRLVTQDAPPVPALPSMSSSTALQEHKQVVPDALAALTANSNAQPSEPAVEMVPDVFAAFNSSQTSLQQRGVSAQLKGISAPANPPRAESPFANFEHSTEFAASQQRMQQTNGSQASLTRRAPEAQRVPSSLAQALPKPVEKEEGTKTPKRTRTLSQRLSISALFSKKNKDTEPVPDMPSVPSSYQRAAPQTPTRQQVPPQPNGVTKSASTQELPAVPAFSPMMKGLNETPRPVSAKPPPRPPTTARVPVPRMTNGAEAPDTEQPVPAPPAAPEKPSSTVKKYPDSSISKQAPKQAPLPQAIATAGAKLRGESAPVTVAPPFLDGAKTEDDVKRQSRREQSVVPASSTEYLRQQHVAIASHQQAQQALVQQFRSASEPIAAGPPRSASEQSFQRASNPFAEQAPSAEVIQQAAALVRKPAPMQVVQKAEAEYLNQRKDKEHADKIEKLDEKPLPASWTTFDSEPKPHTTLPLKITKKSSLSAGSKDKGRDKETAPLRINKEPSVPVPVVAALAGAAAAGTAVAVATESSKTGSPGKPSSPEYKENTSFSFPPKPKDAPPALFQPAQKIRRVSVPPLHPDSLNSPHSAIPVPVPEAGSPFSVATRAPHRLTPDLAAANTKLLTDLGTAPVINIITATPARSHEGGESFDVAAEPEADVVSPVLSETSPAVVTTAVRTSIAQTTLPVLTSTANMTQVNEVDEPAQPGSPSDSEFTLPTLESHSSLASEQATPTGESFGDSATPTKSSGMPAMLVAGASALAAAATAAATSISSRPKPKQAESAETEELLEPKEPKLPGSDIDAASIEPGLAYLDGSSVDTHESVQTPSIQPNAGFLSLRPVTDEDDPAANATHKEPLDTPVAETEGDEATRIATTKETPFVEKIEGHKALVEEPVDVDEDEGVDKDEDVQPTHLVVEDRPRPRSESVPPTSSQETLPVGHSMLSLPTRLGVSPVAEGIQPRPAQRSLIYSMAASAASAVSSAVSSAFAEASETLDEIDEKIEKTVKSASPNLGGVAGLPVTSATPACNANATVVQTGLESGQGSVFSGRRRGSSSDDGASIYTTPLGDMGSEYFDSPSASTTSFETASSNATVSPDDHASLPSYSNSAQPPSVALFQVPQPAFTHPVTQRRGSMPVALAASAARKRNVSSPAFGSTELPSTAMPSALGITCQAQRSATMPVSSTEFTELTPPPLPPSADGHSEESSTFHLDTETITDSPTEDFAALPDSPTRQRSQHSRMRDASSMYVVPFSPEMEEQEGRSETRTQTSSNYVPAAGVREHVRRTSGGIRNMFAAAGFGRSERDEAPQRTVLSGQAQPVVPETRSSVAVDYSSPAGSNPTSAAPVGLGMWTAVEIEELGPFRRIAEADTSFEESWSSGSDDHESPRTPRTPELEALVTPRALPGPGTPSPADNGPKRTGAPFRPLHVDMAAEA</sequence>
<feature type="region of interest" description="Disordered" evidence="1">
    <location>
        <begin position="284"/>
        <end position="445"/>
    </location>
</feature>
<feature type="region of interest" description="Disordered" evidence="1">
    <location>
        <begin position="458"/>
        <end position="505"/>
    </location>
</feature>
<gene>
    <name evidence="2" type="ORF">CcaverHIS019_0507820</name>
</gene>
<feature type="compositionally biased region" description="Low complexity" evidence="1">
    <location>
        <begin position="841"/>
        <end position="850"/>
    </location>
</feature>
<feature type="compositionally biased region" description="Low complexity" evidence="1">
    <location>
        <begin position="998"/>
        <end position="1019"/>
    </location>
</feature>
<feature type="region of interest" description="Disordered" evidence="1">
    <location>
        <begin position="548"/>
        <end position="885"/>
    </location>
</feature>
<accession>A0AA48L701</accession>
<feature type="compositionally biased region" description="Polar residues" evidence="1">
    <location>
        <begin position="755"/>
        <end position="771"/>
    </location>
</feature>
<feature type="compositionally biased region" description="Basic and acidic residues" evidence="1">
    <location>
        <begin position="805"/>
        <end position="819"/>
    </location>
</feature>
<feature type="compositionally biased region" description="Basic and acidic residues" evidence="1">
    <location>
        <begin position="462"/>
        <end position="478"/>
    </location>
</feature>
<feature type="compositionally biased region" description="Low complexity" evidence="1">
    <location>
        <begin position="323"/>
        <end position="345"/>
    </location>
</feature>
<feature type="region of interest" description="Disordered" evidence="1">
    <location>
        <begin position="914"/>
        <end position="980"/>
    </location>
</feature>
<feature type="region of interest" description="Disordered" evidence="1">
    <location>
        <begin position="1777"/>
        <end position="1800"/>
    </location>
</feature>
<dbReference type="RefSeq" id="XP_060458419.1">
    <property type="nucleotide sequence ID" value="XM_060601979.1"/>
</dbReference>
<reference evidence="2" key="1">
    <citation type="journal article" date="2023" name="BMC Genomics">
        <title>Chromosome-level genome assemblies of Cutaneotrichosporon spp. (Trichosporonales, Basidiomycota) reveal imbalanced evolution between nucleotide sequences and chromosome synteny.</title>
        <authorList>
            <person name="Kobayashi Y."/>
            <person name="Kayamori A."/>
            <person name="Aoki K."/>
            <person name="Shiwa Y."/>
            <person name="Matsutani M."/>
            <person name="Fujita N."/>
            <person name="Sugita T."/>
            <person name="Iwasaki W."/>
            <person name="Tanaka N."/>
            <person name="Takashima M."/>
        </authorList>
    </citation>
    <scope>NUCLEOTIDE SEQUENCE</scope>
    <source>
        <strain evidence="2">HIS019</strain>
    </source>
</reference>
<feature type="compositionally biased region" description="Basic and acidic residues" evidence="1">
    <location>
        <begin position="1392"/>
        <end position="1401"/>
    </location>
</feature>
<keyword evidence="3" id="KW-1185">Reference proteome</keyword>
<protein>
    <submittedName>
        <fullName evidence="2">Uncharacterized protein</fullName>
    </submittedName>
</protein>
<dbReference type="Proteomes" id="UP001233271">
    <property type="component" value="Chromosome 5"/>
</dbReference>
<feature type="region of interest" description="Disordered" evidence="1">
    <location>
        <begin position="1367"/>
        <end position="1415"/>
    </location>
</feature>
<feature type="compositionally biased region" description="Polar residues" evidence="1">
    <location>
        <begin position="580"/>
        <end position="597"/>
    </location>
</feature>
<feature type="compositionally biased region" description="Basic and acidic residues" evidence="1">
    <location>
        <begin position="914"/>
        <end position="931"/>
    </location>
</feature>
<feature type="region of interest" description="Disordered" evidence="1">
    <location>
        <begin position="1655"/>
        <end position="1724"/>
    </location>
</feature>
<evidence type="ECO:0000256" key="1">
    <source>
        <dbReference type="SAM" id="MobiDB-lite"/>
    </source>
</evidence>
<organism evidence="2 3">
    <name type="scientific">Cutaneotrichosporon cavernicola</name>
    <dbReference type="NCBI Taxonomy" id="279322"/>
    <lineage>
        <taxon>Eukaryota</taxon>
        <taxon>Fungi</taxon>
        <taxon>Dikarya</taxon>
        <taxon>Basidiomycota</taxon>
        <taxon>Agaricomycotina</taxon>
        <taxon>Tremellomycetes</taxon>
        <taxon>Trichosporonales</taxon>
        <taxon>Trichosporonaceae</taxon>
        <taxon>Cutaneotrichosporon</taxon>
    </lineage>
</organism>
<feature type="compositionally biased region" description="Basic and acidic residues" evidence="1">
    <location>
        <begin position="1677"/>
        <end position="1689"/>
    </location>
</feature>
<feature type="compositionally biased region" description="Basic and acidic residues" evidence="1">
    <location>
        <begin position="1856"/>
        <end position="1869"/>
    </location>
</feature>
<feature type="region of interest" description="Disordered" evidence="1">
    <location>
        <begin position="1246"/>
        <end position="1280"/>
    </location>
</feature>
<evidence type="ECO:0000313" key="2">
    <source>
        <dbReference type="EMBL" id="BEI93154.1"/>
    </source>
</evidence>
<feature type="region of interest" description="Disordered" evidence="1">
    <location>
        <begin position="1177"/>
        <end position="1226"/>
    </location>
</feature>
<feature type="compositionally biased region" description="Polar residues" evidence="1">
    <location>
        <begin position="1184"/>
        <end position="1224"/>
    </location>
</feature>
<feature type="compositionally biased region" description="Pro residues" evidence="1">
    <location>
        <begin position="312"/>
        <end position="322"/>
    </location>
</feature>
<feature type="compositionally biased region" description="Polar residues" evidence="1">
    <location>
        <begin position="682"/>
        <end position="692"/>
    </location>
</feature>
<feature type="region of interest" description="Disordered" evidence="1">
    <location>
        <begin position="1846"/>
        <end position="1910"/>
    </location>
</feature>
<feature type="compositionally biased region" description="Acidic residues" evidence="1">
    <location>
        <begin position="1370"/>
        <end position="1386"/>
    </location>
</feature>
<feature type="compositionally biased region" description="Low complexity" evidence="1">
    <location>
        <begin position="1553"/>
        <end position="1569"/>
    </location>
</feature>
<name>A0AA48L701_9TREE</name>
<feature type="region of interest" description="Disordered" evidence="1">
    <location>
        <begin position="1549"/>
        <end position="1585"/>
    </location>
</feature>
<feature type="compositionally biased region" description="Basic and acidic residues" evidence="1">
    <location>
        <begin position="963"/>
        <end position="979"/>
    </location>
</feature>
<feature type="region of interest" description="Disordered" evidence="1">
    <location>
        <begin position="1"/>
        <end position="22"/>
    </location>
</feature>
<dbReference type="GeneID" id="85497024"/>
<dbReference type="KEGG" id="ccac:CcaHIS019_0507820"/>
<feature type="compositionally biased region" description="Polar residues" evidence="1">
    <location>
        <begin position="866"/>
        <end position="875"/>
    </location>
</feature>
<dbReference type="EMBL" id="AP028216">
    <property type="protein sequence ID" value="BEI93154.1"/>
    <property type="molecule type" value="Genomic_DNA"/>
</dbReference>
<feature type="region of interest" description="Disordered" evidence="1">
    <location>
        <begin position="1295"/>
        <end position="1346"/>
    </location>
</feature>
<feature type="region of interest" description="Disordered" evidence="1">
    <location>
        <begin position="998"/>
        <end position="1042"/>
    </location>
</feature>